<dbReference type="SUPFAM" id="SSF52096">
    <property type="entry name" value="ClpP/crotonase"/>
    <property type="match status" value="1"/>
</dbReference>
<dbReference type="RefSeq" id="WP_093454511.1">
    <property type="nucleotide sequence ID" value="NZ_FNZG01000005.1"/>
</dbReference>
<reference evidence="5 6" key="1">
    <citation type="submission" date="2016-10" db="EMBL/GenBank/DDBJ databases">
        <authorList>
            <person name="de Groot N.N."/>
        </authorList>
    </citation>
    <scope>NUCLEOTIDE SEQUENCE [LARGE SCALE GENOMIC DNA]</scope>
    <source>
        <strain evidence="5 6">DSM 29619</strain>
    </source>
</reference>
<comment type="similarity">
    <text evidence="2">Belongs to the enoyl-CoA hydratase/isomerase family.</text>
</comment>
<dbReference type="Gene3D" id="3.90.226.10">
    <property type="entry name" value="2-enoyl-CoA Hydratase, Chain A, domain 1"/>
    <property type="match status" value="1"/>
</dbReference>
<evidence type="ECO:0000313" key="5">
    <source>
        <dbReference type="EMBL" id="SFD15674.1"/>
    </source>
</evidence>
<gene>
    <name evidence="5" type="ORF">SAMN05421762_3432</name>
</gene>
<dbReference type="CDD" id="cd06558">
    <property type="entry name" value="crotonase-like"/>
    <property type="match status" value="1"/>
</dbReference>
<dbReference type="Gene3D" id="1.10.12.10">
    <property type="entry name" value="Lyase 2-enoyl-coa Hydratase, Chain A, domain 2"/>
    <property type="match status" value="1"/>
</dbReference>
<evidence type="ECO:0000256" key="4">
    <source>
        <dbReference type="ARBA" id="ARBA00023235"/>
    </source>
</evidence>
<dbReference type="PANTHER" id="PTHR43684:SF1">
    <property type="entry name" value="ENOYL-COA DELTA ISOMERASE 2"/>
    <property type="match status" value="1"/>
</dbReference>
<dbReference type="AlphaFoldDB" id="A0A1I1Q0M0"/>
<keyword evidence="4 5" id="KW-0413">Isomerase</keyword>
<dbReference type="STRING" id="517719.SAMN05421762_3432"/>
<proteinExistence type="inferred from homology"/>
<dbReference type="InterPro" id="IPR051053">
    <property type="entry name" value="ECH/Chromodomain_protein"/>
</dbReference>
<comment type="subcellular location">
    <subcellularLocation>
        <location evidence="1">Peroxisome</location>
    </subcellularLocation>
</comment>
<sequence length="262" mass="27365">MTEVLCDISDGVARITLNRPEAGNALNQSMADTLLKIALKVAHDPEVRVVTLTGAGRMFCVGGDVGDFGRNTDRIGAFLAQLAGTLHQALAQFAQMKKPLITLVNGPAAGAGMSLAIGGDFVLVSPQANFTAAYGAIGLTPDGGMTWTLPRLIGLRQAQDIILSNRRVSAEEAVQIGMATRLVEDLPADGAALAAQLATHAVGAMGQARWLMQTGMTEPFVAQMDRELQSIVTAGEGPEGREGVDAFVARRTPDFQGGKPNG</sequence>
<evidence type="ECO:0000256" key="3">
    <source>
        <dbReference type="ARBA" id="ARBA00023140"/>
    </source>
</evidence>
<organism evidence="5 6">
    <name type="scientific">Pseudooceanicola nitratireducens</name>
    <dbReference type="NCBI Taxonomy" id="517719"/>
    <lineage>
        <taxon>Bacteria</taxon>
        <taxon>Pseudomonadati</taxon>
        <taxon>Pseudomonadota</taxon>
        <taxon>Alphaproteobacteria</taxon>
        <taxon>Rhodobacterales</taxon>
        <taxon>Paracoccaceae</taxon>
        <taxon>Pseudooceanicola</taxon>
    </lineage>
</organism>
<keyword evidence="3" id="KW-0576">Peroxisome</keyword>
<dbReference type="InterPro" id="IPR029045">
    <property type="entry name" value="ClpP/crotonase-like_dom_sf"/>
</dbReference>
<evidence type="ECO:0000313" key="6">
    <source>
        <dbReference type="Proteomes" id="UP000231644"/>
    </source>
</evidence>
<dbReference type="InterPro" id="IPR001753">
    <property type="entry name" value="Enoyl-CoA_hydra/iso"/>
</dbReference>
<dbReference type="GO" id="GO:0004165">
    <property type="term" value="F:delta(3)-delta(2)-enoyl-CoA isomerase activity"/>
    <property type="evidence" value="ECO:0007669"/>
    <property type="project" value="UniProtKB-ARBA"/>
</dbReference>
<accession>A0A1I1Q0M0</accession>
<dbReference type="InterPro" id="IPR014748">
    <property type="entry name" value="Enoyl-CoA_hydra_C"/>
</dbReference>
<evidence type="ECO:0000256" key="1">
    <source>
        <dbReference type="ARBA" id="ARBA00004275"/>
    </source>
</evidence>
<dbReference type="Proteomes" id="UP000231644">
    <property type="component" value="Unassembled WGS sequence"/>
</dbReference>
<keyword evidence="6" id="KW-1185">Reference proteome</keyword>
<dbReference type="OrthoDB" id="9781757at2"/>
<dbReference type="PANTHER" id="PTHR43684">
    <property type="match status" value="1"/>
</dbReference>
<dbReference type="EMBL" id="FOLX01000002">
    <property type="protein sequence ID" value="SFD15674.1"/>
    <property type="molecule type" value="Genomic_DNA"/>
</dbReference>
<name>A0A1I1Q0M0_9RHOB</name>
<protein>
    <submittedName>
        <fullName evidence="5">2-(1,2-epoxy-1,2-dihydrophenyl)acetyl-CoA isomerase</fullName>
    </submittedName>
</protein>
<dbReference type="Pfam" id="PF00378">
    <property type="entry name" value="ECH_1"/>
    <property type="match status" value="1"/>
</dbReference>
<evidence type="ECO:0000256" key="2">
    <source>
        <dbReference type="ARBA" id="ARBA00005254"/>
    </source>
</evidence>